<dbReference type="Gene3D" id="3.40.50.720">
    <property type="entry name" value="NAD(P)-binding Rossmann-like Domain"/>
    <property type="match status" value="1"/>
</dbReference>
<protein>
    <submittedName>
        <fullName evidence="1">Uncharacterized protein</fullName>
    </submittedName>
</protein>
<organism evidence="1 2">
    <name type="scientific">Naasia aerilata</name>
    <dbReference type="NCBI Taxonomy" id="1162966"/>
    <lineage>
        <taxon>Bacteria</taxon>
        <taxon>Bacillati</taxon>
        <taxon>Actinomycetota</taxon>
        <taxon>Actinomycetes</taxon>
        <taxon>Micrococcales</taxon>
        <taxon>Microbacteriaceae</taxon>
        <taxon>Naasia</taxon>
    </lineage>
</organism>
<accession>A0ABM8GGN7</accession>
<name>A0ABM8GGN7_9MICO</name>
<keyword evidence="2" id="KW-1185">Reference proteome</keyword>
<gene>
    <name evidence="1" type="ORF">GCM10025866_32070</name>
</gene>
<proteinExistence type="predicted"/>
<evidence type="ECO:0000313" key="1">
    <source>
        <dbReference type="EMBL" id="BDZ47298.1"/>
    </source>
</evidence>
<dbReference type="Proteomes" id="UP001321498">
    <property type="component" value="Chromosome"/>
</dbReference>
<reference evidence="2" key="1">
    <citation type="journal article" date="2019" name="Int. J. Syst. Evol. Microbiol.">
        <title>The Global Catalogue of Microorganisms (GCM) 10K type strain sequencing project: providing services to taxonomists for standard genome sequencing and annotation.</title>
        <authorList>
            <consortium name="The Broad Institute Genomics Platform"/>
            <consortium name="The Broad Institute Genome Sequencing Center for Infectious Disease"/>
            <person name="Wu L."/>
            <person name="Ma J."/>
        </authorList>
    </citation>
    <scope>NUCLEOTIDE SEQUENCE [LARGE SCALE GENOMIC DNA]</scope>
    <source>
        <strain evidence="2">NBRC 108725</strain>
    </source>
</reference>
<dbReference type="EMBL" id="AP027731">
    <property type="protein sequence ID" value="BDZ47298.1"/>
    <property type="molecule type" value="Genomic_DNA"/>
</dbReference>
<sequence length="61" mass="6665">MPVWLARLIAGEVVAGMMTEGRGFTNAKAKRELGWELRYPSWRTGFRDGLVPVAPATTSAS</sequence>
<evidence type="ECO:0000313" key="2">
    <source>
        <dbReference type="Proteomes" id="UP001321498"/>
    </source>
</evidence>